<dbReference type="RefSeq" id="XP_030755091.1">
    <property type="nucleotide sequence ID" value="XM_030899231.1"/>
</dbReference>
<dbReference type="InterPro" id="IPR009003">
    <property type="entry name" value="Peptidase_S1_PA"/>
</dbReference>
<evidence type="ECO:0000259" key="1">
    <source>
        <dbReference type="PROSITE" id="PS50240"/>
    </source>
</evidence>
<dbReference type="PROSITE" id="PS50240">
    <property type="entry name" value="TRYPSIN_DOM"/>
    <property type="match status" value="1"/>
</dbReference>
<dbReference type="SUPFAM" id="SSF50494">
    <property type="entry name" value="Trypsin-like serine proteases"/>
    <property type="match status" value="1"/>
</dbReference>
<dbReference type="PANTHER" id="PTHR24260">
    <property type="match status" value="1"/>
</dbReference>
<sequence length="473" mass="51880">MHALLLITSGAGQGVPPNPCPSVFQYQTGANGEVYGHIQIPYDGSTTLNLGVNVSMKGYYIDNQRVSLRIKLNTPGQDLIQQSVRTLSYNVYFPFQHTIPRITRIVYNNKQYCSGPSELLVPGEPGVTSLWAGHKYFFHVSNRVGPIPIEPETSVESLPEISQIPVVEPTTERPKYKPKPSVTILNNPFLNNEIQIKGGDKEDETSGPQCGVSRTAIVPLILGGDDITDGMFPWLAAMFVAKGLGFEYKCTANLISNKHVITAARCIQYYKVQIIKTEDMLFVFGKSNILKWATNGAVTRGATKISTHPDFDPNNAHADLSIVTLNRPVEFSNMITPICLWEGGNSIDDIVNKKGTVAGWGVDEETQGTKTLSVPVAKYLDMPVVTQEKCLYSNLTYYSITSEETFCAGKRDGNGPCVGDSGAGFMMLKNGKYYLRGLASLVLSDADKKCDLANYVVFCDVAKMLGWVKQSMS</sequence>
<keyword evidence="2" id="KW-1185">Reference proteome</keyword>
<dbReference type="GO" id="GO:0006508">
    <property type="term" value="P:proteolysis"/>
    <property type="evidence" value="ECO:0007669"/>
    <property type="project" value="InterPro"/>
</dbReference>
<dbReference type="CDD" id="cd00190">
    <property type="entry name" value="Tryp_SPc"/>
    <property type="match status" value="1"/>
</dbReference>
<dbReference type="Gene3D" id="2.40.10.10">
    <property type="entry name" value="Trypsin-like serine proteases"/>
    <property type="match status" value="1"/>
</dbReference>
<evidence type="ECO:0000313" key="2">
    <source>
        <dbReference type="Proteomes" id="UP000504635"/>
    </source>
</evidence>
<dbReference type="Proteomes" id="UP000504635">
    <property type="component" value="Unplaced"/>
</dbReference>
<gene>
    <name evidence="3" type="primary">LOC115881658</name>
</gene>
<dbReference type="AlphaFoldDB" id="A0A6J2XVL7"/>
<dbReference type="GO" id="GO:0004252">
    <property type="term" value="F:serine-type endopeptidase activity"/>
    <property type="evidence" value="ECO:0007669"/>
    <property type="project" value="InterPro"/>
</dbReference>
<dbReference type="InterPro" id="IPR001254">
    <property type="entry name" value="Trypsin_dom"/>
</dbReference>
<dbReference type="KEGG" id="soy:115881658"/>
<dbReference type="SMART" id="SM00020">
    <property type="entry name" value="Tryp_SPc"/>
    <property type="match status" value="1"/>
</dbReference>
<dbReference type="Pfam" id="PF16030">
    <property type="entry name" value="GD_N"/>
    <property type="match status" value="1"/>
</dbReference>
<dbReference type="InterPro" id="IPR043504">
    <property type="entry name" value="Peptidase_S1_PA_chymotrypsin"/>
</dbReference>
<dbReference type="InParanoid" id="A0A6J2XVL7"/>
<dbReference type="PANTHER" id="PTHR24260:SF143">
    <property type="entry name" value="SERINE PROTEASE GD-LIKE PROTEIN"/>
    <property type="match status" value="1"/>
</dbReference>
<dbReference type="InterPro" id="IPR031986">
    <property type="entry name" value="GD_N"/>
</dbReference>
<dbReference type="GeneID" id="115881658"/>
<organism evidence="2 3">
    <name type="scientific">Sitophilus oryzae</name>
    <name type="common">Rice weevil</name>
    <name type="synonym">Curculio oryzae</name>
    <dbReference type="NCBI Taxonomy" id="7048"/>
    <lineage>
        <taxon>Eukaryota</taxon>
        <taxon>Metazoa</taxon>
        <taxon>Ecdysozoa</taxon>
        <taxon>Arthropoda</taxon>
        <taxon>Hexapoda</taxon>
        <taxon>Insecta</taxon>
        <taxon>Pterygota</taxon>
        <taxon>Neoptera</taxon>
        <taxon>Endopterygota</taxon>
        <taxon>Coleoptera</taxon>
        <taxon>Polyphaga</taxon>
        <taxon>Cucujiformia</taxon>
        <taxon>Curculionidae</taxon>
        <taxon>Dryophthorinae</taxon>
        <taxon>Sitophilus</taxon>
    </lineage>
</organism>
<dbReference type="OrthoDB" id="238681at2759"/>
<evidence type="ECO:0000313" key="3">
    <source>
        <dbReference type="RefSeq" id="XP_030755091.1"/>
    </source>
</evidence>
<dbReference type="Pfam" id="PF00089">
    <property type="entry name" value="Trypsin"/>
    <property type="match status" value="1"/>
</dbReference>
<dbReference type="InterPro" id="IPR051333">
    <property type="entry name" value="CLIP_Serine_Protease"/>
</dbReference>
<name>A0A6J2XVL7_SITOR</name>
<accession>A0A6J2XVL7</accession>
<protein>
    <submittedName>
        <fullName evidence="3">Serine protease gd-like</fullName>
    </submittedName>
</protein>
<proteinExistence type="predicted"/>
<reference evidence="3" key="1">
    <citation type="submission" date="2025-08" db="UniProtKB">
        <authorList>
            <consortium name="RefSeq"/>
        </authorList>
    </citation>
    <scope>IDENTIFICATION</scope>
    <source>
        <tissue evidence="3">Gonads</tissue>
    </source>
</reference>
<feature type="domain" description="Peptidase S1" evidence="1">
    <location>
        <begin position="221"/>
        <end position="473"/>
    </location>
</feature>